<dbReference type="PANTHER" id="PTHR11895:SF176">
    <property type="entry name" value="AMIDASE AMID-RELATED"/>
    <property type="match status" value="1"/>
</dbReference>
<comment type="caution">
    <text evidence="2">The sequence shown here is derived from an EMBL/GenBank/DDBJ whole genome shotgun (WGS) entry which is preliminary data.</text>
</comment>
<accession>A0A846XA07</accession>
<dbReference type="EMBL" id="JAAXOO010000001">
    <property type="protein sequence ID" value="NKY32792.1"/>
    <property type="molecule type" value="Genomic_DNA"/>
</dbReference>
<dbReference type="Pfam" id="PF01425">
    <property type="entry name" value="Amidase"/>
    <property type="match status" value="1"/>
</dbReference>
<feature type="domain" description="Amidase" evidence="1">
    <location>
        <begin position="92"/>
        <end position="514"/>
    </location>
</feature>
<dbReference type="InterPro" id="IPR036928">
    <property type="entry name" value="AS_sf"/>
</dbReference>
<dbReference type="InterPro" id="IPR023631">
    <property type="entry name" value="Amidase_dom"/>
</dbReference>
<dbReference type="InterPro" id="IPR000120">
    <property type="entry name" value="Amidase"/>
</dbReference>
<evidence type="ECO:0000313" key="3">
    <source>
        <dbReference type="Proteomes" id="UP000565715"/>
    </source>
</evidence>
<name>A0A846XA07_9NOCA</name>
<sequence length="545" mass="57826">MTSDEQRVETLLELHGLRLDPDDLSSIANDYRLMRAQVDELHRTASDGIPRDTSVPKQFPAVAANTSVPQGTALTIEAVAASLRDGTSSAAEVVQNIFARIDRHDSTLGAYVSIFRRTAFDAAARADRELAAGRDRGPLHGIPLNIKDMIATVEGPTRANSLIRLPQWHTDRDAVVVARLRAAGAVIVGKTTTNEFALGPNDPARGFPMPRNAWSVDRYAGGSSSGAAIAVASGMSLGAVGTDTSGSIRHPAALNGVTGLKVTRGRVPVTGVMPLSPSLDTVGPIARSARDCASLLQVIAGYDATAPESSRSPVPEYLEAMDGSVRGLRIGWPKHYFFSEGNVGDPVRLGALAAIEQLRAAGASVSEVSVSHADTARTAGIVVLLGEALAYHRDTLASHCADYGVYTRGLLARGALFSAADFVQAEKIGAMFRQEVSDAMRDCDVLVLPTMPTGARLLHETDPTMMDRWSSASFMAQWNLTGLPSCAVPIGFDPLGMPLSMQIVGRPFDEITVLRVADAYQRLTDFHLAVPDAPGDRASTRPNSA</sequence>
<evidence type="ECO:0000313" key="2">
    <source>
        <dbReference type="EMBL" id="NKY32792.1"/>
    </source>
</evidence>
<dbReference type="GO" id="GO:0003824">
    <property type="term" value="F:catalytic activity"/>
    <property type="evidence" value="ECO:0007669"/>
    <property type="project" value="InterPro"/>
</dbReference>
<dbReference type="SUPFAM" id="SSF75304">
    <property type="entry name" value="Amidase signature (AS) enzymes"/>
    <property type="match status" value="1"/>
</dbReference>
<evidence type="ECO:0000259" key="1">
    <source>
        <dbReference type="Pfam" id="PF01425"/>
    </source>
</evidence>
<dbReference type="AlphaFoldDB" id="A0A846XA07"/>
<dbReference type="RefSeq" id="WP_084470652.1">
    <property type="nucleotide sequence ID" value="NZ_JAAXOO010000001.1"/>
</dbReference>
<dbReference type="Proteomes" id="UP000565715">
    <property type="component" value="Unassembled WGS sequence"/>
</dbReference>
<organism evidence="2 3">
    <name type="scientific">Nocardia speluncae</name>
    <dbReference type="NCBI Taxonomy" id="419477"/>
    <lineage>
        <taxon>Bacteria</taxon>
        <taxon>Bacillati</taxon>
        <taxon>Actinomycetota</taxon>
        <taxon>Actinomycetes</taxon>
        <taxon>Mycobacteriales</taxon>
        <taxon>Nocardiaceae</taxon>
        <taxon>Nocardia</taxon>
    </lineage>
</organism>
<keyword evidence="3" id="KW-1185">Reference proteome</keyword>
<dbReference type="Gene3D" id="3.90.1300.10">
    <property type="entry name" value="Amidase signature (AS) domain"/>
    <property type="match status" value="1"/>
</dbReference>
<reference evidence="2 3" key="1">
    <citation type="submission" date="2020-04" db="EMBL/GenBank/DDBJ databases">
        <title>MicrobeNet Type strains.</title>
        <authorList>
            <person name="Nicholson A.C."/>
        </authorList>
    </citation>
    <scope>NUCLEOTIDE SEQUENCE [LARGE SCALE GENOMIC DNA]</scope>
    <source>
        <strain evidence="2 3">DSM 45078</strain>
    </source>
</reference>
<dbReference type="PANTHER" id="PTHR11895">
    <property type="entry name" value="TRANSAMIDASE"/>
    <property type="match status" value="1"/>
</dbReference>
<gene>
    <name evidence="2" type="ORF">HGA13_06830</name>
</gene>
<proteinExistence type="predicted"/>
<protein>
    <submittedName>
        <fullName evidence="2">Amidase</fullName>
    </submittedName>
</protein>